<dbReference type="EMBL" id="MLAW01000008">
    <property type="protein sequence ID" value="OJJ26266.1"/>
    <property type="molecule type" value="Genomic_DNA"/>
</dbReference>
<reference evidence="1" key="1">
    <citation type="submission" date="2016-10" db="EMBL/GenBank/DDBJ databases">
        <title>CRISPR-Cas defence system in Roseofilum reptotaenium: evidence of a bacteriophage-cyanobacterium arms race in the coral black band disease.</title>
        <authorList>
            <person name="Buerger P."/>
            <person name="Wood-Charlson E.M."/>
            <person name="Weynberg K.D."/>
            <person name="Willis B."/>
            <person name="Van Oppen M.J."/>
        </authorList>
    </citation>
    <scope>NUCLEOTIDE SEQUENCE [LARGE SCALE GENOMIC DNA]</scope>
    <source>
        <strain evidence="1">AO1-A</strain>
    </source>
</reference>
<gene>
    <name evidence="1" type="ORF">BI308_06520</name>
</gene>
<dbReference type="STRING" id="1925591.BI308_06520"/>
<accession>A0A1L9QUG7</accession>
<dbReference type="InterPro" id="IPR020885">
    <property type="entry name" value="UPF0367"/>
</dbReference>
<evidence type="ECO:0000313" key="2">
    <source>
        <dbReference type="Proteomes" id="UP000183940"/>
    </source>
</evidence>
<comment type="caution">
    <text evidence="1">The sequence shown here is derived from an EMBL/GenBank/DDBJ whole genome shotgun (WGS) entry which is preliminary data.</text>
</comment>
<proteinExistence type="predicted"/>
<dbReference type="AlphaFoldDB" id="A0A1L9QUG7"/>
<protein>
    <submittedName>
        <fullName evidence="1">Uncharacterized protein</fullName>
    </submittedName>
</protein>
<keyword evidence="2" id="KW-1185">Reference proteome</keyword>
<dbReference type="Pfam" id="PF26132">
    <property type="entry name" value="UPF0367"/>
    <property type="match status" value="1"/>
</dbReference>
<organism evidence="1 2">
    <name type="scientific">Roseofilum reptotaenium AO1-A</name>
    <dbReference type="NCBI Taxonomy" id="1925591"/>
    <lineage>
        <taxon>Bacteria</taxon>
        <taxon>Bacillati</taxon>
        <taxon>Cyanobacteriota</taxon>
        <taxon>Cyanophyceae</taxon>
        <taxon>Desertifilales</taxon>
        <taxon>Desertifilaceae</taxon>
        <taxon>Roseofilum</taxon>
    </lineage>
</organism>
<name>A0A1L9QUG7_9CYAN</name>
<evidence type="ECO:0000313" key="1">
    <source>
        <dbReference type="EMBL" id="OJJ26266.1"/>
    </source>
</evidence>
<dbReference type="Proteomes" id="UP000183940">
    <property type="component" value="Unassembled WGS sequence"/>
</dbReference>
<sequence length="89" mass="9785">MYVIDVVLRNNPIPLSVERKSEEDAQGLYTQILEAMRSSESEVIELKCDRQTEKIVALLSSEITAVQKAEKTGTTAASGRPPGFFAVTQ</sequence>
<dbReference type="NCBIfam" id="NF010236">
    <property type="entry name" value="PRK13683.1"/>
    <property type="match status" value="1"/>
</dbReference>